<keyword evidence="2" id="KW-1185">Reference proteome</keyword>
<dbReference type="Proteomes" id="UP000838324">
    <property type="component" value="Unassembled WGS sequence"/>
</dbReference>
<dbReference type="EMBL" id="CAKMMG010000005">
    <property type="protein sequence ID" value="CAH1212041.1"/>
    <property type="molecule type" value="Genomic_DNA"/>
</dbReference>
<dbReference type="Pfam" id="PF13030">
    <property type="entry name" value="DUF3891"/>
    <property type="match status" value="1"/>
</dbReference>
<dbReference type="RefSeq" id="WP_236335453.1">
    <property type="nucleotide sequence ID" value="NZ_CAKMMG010000005.1"/>
</dbReference>
<sequence length="274" mass="31359">MENQGGITVICREQDGAFVMIKQHEHGRLAGEFAANFKEEQVPVPRRRAEVLRAISNHDRGWIDLDETPFWNDAEGAPYSFIDFPVVPKLTFYRRGLNEIEADTQYGALLCSLHFERLIEVSGEENPELNNYLKDEAERRARIHRELEQNADPIGEAELYYDARLLQFCDDLSLYLGLNEPGSPKSEEHPWWTDGFSGSEDFSFTSGRVITAEWQDASTLLLEPFPFTREVEVTFSLRRVSLSDIEDKGIARAYHETPDEECSITVSPRPEEAV</sequence>
<evidence type="ECO:0000313" key="2">
    <source>
        <dbReference type="Proteomes" id="UP000838324"/>
    </source>
</evidence>
<reference evidence="1" key="1">
    <citation type="submission" date="2022-01" db="EMBL/GenBank/DDBJ databases">
        <authorList>
            <person name="Criscuolo A."/>
        </authorList>
    </citation>
    <scope>NUCLEOTIDE SEQUENCE</scope>
    <source>
        <strain evidence="1">CIP111892</strain>
    </source>
</reference>
<evidence type="ECO:0000313" key="1">
    <source>
        <dbReference type="EMBL" id="CAH1212041.1"/>
    </source>
</evidence>
<protein>
    <recommendedName>
        <fullName evidence="3">DUF3891 family protein</fullName>
    </recommendedName>
</protein>
<organism evidence="1 2">
    <name type="scientific">Paenibacillus auburnensis</name>
    <dbReference type="NCBI Taxonomy" id="2905649"/>
    <lineage>
        <taxon>Bacteria</taxon>
        <taxon>Bacillati</taxon>
        <taxon>Bacillota</taxon>
        <taxon>Bacilli</taxon>
        <taxon>Bacillales</taxon>
        <taxon>Paenibacillaceae</taxon>
        <taxon>Paenibacillus</taxon>
    </lineage>
</organism>
<evidence type="ECO:0008006" key="3">
    <source>
        <dbReference type="Google" id="ProtNLM"/>
    </source>
</evidence>
<comment type="caution">
    <text evidence="1">The sequence shown here is derived from an EMBL/GenBank/DDBJ whole genome shotgun (WGS) entry which is preliminary data.</text>
</comment>
<accession>A0ABM9CGT9</accession>
<gene>
    <name evidence="1" type="ORF">PAECIP111892_03688</name>
</gene>
<proteinExistence type="predicted"/>
<name>A0ABM9CGT9_9BACL</name>
<dbReference type="InterPro" id="IPR024992">
    <property type="entry name" value="DUF3891"/>
</dbReference>